<accession>A0A128FC57</accession>
<proteinExistence type="predicted"/>
<evidence type="ECO:0000259" key="1">
    <source>
        <dbReference type="Pfam" id="PF14301"/>
    </source>
</evidence>
<dbReference type="InterPro" id="IPR025484">
    <property type="entry name" value="DUF4376"/>
</dbReference>
<dbReference type="RefSeq" id="WP_062711004.1">
    <property type="nucleotide sequence ID" value="NZ_CAWRCI010000026.1"/>
</dbReference>
<sequence>MNSIQSQSVTLNVSQITDEGWWLGNKQEHVAKGTALGDDYTESIYTPSEVGLIARFDREKGVWSDEIKDMTFTPYFSENGQHYIVGSPDGAVPKGMIETPPPAHDPLKQAVRHDGEQWKIFDIKVGESFWDEWANEYVVSETYFELPESCTWERPPETEEGYIQRLVDGSWQQIEDHRDTLIYNKAECRHTDYVDDIGPIKEGWTFDEPPTPYHEYTAEGWVQSIDRAKQAKREEINAWRASLENDSGTTVTANGIEWDAGPEARLRIDSTILSDSMPPYWTDANNVDHQGMTIEALKQVKAAINLQGFMIHDRQRAMKRDLDQIAEFDDVLAFSVGWVEA</sequence>
<protein>
    <recommendedName>
        <fullName evidence="1">DUF4376 domain-containing protein</fullName>
    </recommendedName>
</protein>
<evidence type="ECO:0000313" key="2">
    <source>
        <dbReference type="EMBL" id="CZF83886.1"/>
    </source>
</evidence>
<feature type="domain" description="DUF4376" evidence="1">
    <location>
        <begin position="228"/>
        <end position="327"/>
    </location>
</feature>
<reference evidence="3" key="1">
    <citation type="submission" date="2016-02" db="EMBL/GenBank/DDBJ databases">
        <authorList>
            <person name="Rodrigo-Torres Lidia"/>
            <person name="Arahal R.David."/>
        </authorList>
    </citation>
    <scope>NUCLEOTIDE SEQUENCE [LARGE SCALE GENOMIC DNA]</scope>
    <source>
        <strain evidence="3">CECT 8713</strain>
    </source>
</reference>
<name>A0A128FC57_9GAMM</name>
<gene>
    <name evidence="2" type="ORF">GMA8713_02855</name>
</gene>
<evidence type="ECO:0000313" key="3">
    <source>
        <dbReference type="Proteomes" id="UP000073601"/>
    </source>
</evidence>
<dbReference type="Pfam" id="PF14301">
    <property type="entry name" value="DUF4376"/>
    <property type="match status" value="1"/>
</dbReference>
<dbReference type="OrthoDB" id="8596093at2"/>
<organism evidence="2 3">
    <name type="scientific">Grimontia marina</name>
    <dbReference type="NCBI Taxonomy" id="646534"/>
    <lineage>
        <taxon>Bacteria</taxon>
        <taxon>Pseudomonadati</taxon>
        <taxon>Pseudomonadota</taxon>
        <taxon>Gammaproteobacteria</taxon>
        <taxon>Vibrionales</taxon>
        <taxon>Vibrionaceae</taxon>
        <taxon>Grimontia</taxon>
    </lineage>
</organism>
<keyword evidence="3" id="KW-1185">Reference proteome</keyword>
<dbReference type="Proteomes" id="UP000073601">
    <property type="component" value="Unassembled WGS sequence"/>
</dbReference>
<dbReference type="EMBL" id="FIZY01000026">
    <property type="protein sequence ID" value="CZF83886.1"/>
    <property type="molecule type" value="Genomic_DNA"/>
</dbReference>
<dbReference type="AlphaFoldDB" id="A0A128FC57"/>